<dbReference type="InterPro" id="IPR037912">
    <property type="entry name" value="MCRS1"/>
</dbReference>
<organism evidence="3 4">
    <name type="scientific">Flemingia macrophylla</name>
    <dbReference type="NCBI Taxonomy" id="520843"/>
    <lineage>
        <taxon>Eukaryota</taxon>
        <taxon>Viridiplantae</taxon>
        <taxon>Streptophyta</taxon>
        <taxon>Embryophyta</taxon>
        <taxon>Tracheophyta</taxon>
        <taxon>Spermatophyta</taxon>
        <taxon>Magnoliopsida</taxon>
        <taxon>eudicotyledons</taxon>
        <taxon>Gunneridae</taxon>
        <taxon>Pentapetalae</taxon>
        <taxon>rosids</taxon>
        <taxon>fabids</taxon>
        <taxon>Fabales</taxon>
        <taxon>Fabaceae</taxon>
        <taxon>Papilionoideae</taxon>
        <taxon>50 kb inversion clade</taxon>
        <taxon>NPAAA clade</taxon>
        <taxon>indigoferoid/millettioid clade</taxon>
        <taxon>Phaseoleae</taxon>
        <taxon>Flemingia</taxon>
    </lineage>
</organism>
<dbReference type="PANTHER" id="PTHR13233">
    <property type="entry name" value="MICROSPHERULE PROTEIN 1"/>
    <property type="match status" value="1"/>
</dbReference>
<dbReference type="InterPro" id="IPR000253">
    <property type="entry name" value="FHA_dom"/>
</dbReference>
<dbReference type="SUPFAM" id="SSF49879">
    <property type="entry name" value="SMAD/FHA domain"/>
    <property type="match status" value="1"/>
</dbReference>
<dbReference type="Proteomes" id="UP001603857">
    <property type="component" value="Unassembled WGS sequence"/>
</dbReference>
<dbReference type="InterPro" id="IPR025999">
    <property type="entry name" value="MCRS_N"/>
</dbReference>
<dbReference type="PANTHER" id="PTHR13233:SF17">
    <property type="entry name" value="FHA DOMAIN PROTEIN"/>
    <property type="match status" value="1"/>
</dbReference>
<evidence type="ECO:0000313" key="4">
    <source>
        <dbReference type="Proteomes" id="UP001603857"/>
    </source>
</evidence>
<comment type="caution">
    <text evidence="3">The sequence shown here is derived from an EMBL/GenBank/DDBJ whole genome shotgun (WGS) entry which is preliminary data.</text>
</comment>
<evidence type="ECO:0000256" key="1">
    <source>
        <dbReference type="SAM" id="MobiDB-lite"/>
    </source>
</evidence>
<reference evidence="3 4" key="1">
    <citation type="submission" date="2024-08" db="EMBL/GenBank/DDBJ databases">
        <title>Insights into the chromosomal genome structure of Flemingia macrophylla.</title>
        <authorList>
            <person name="Ding Y."/>
            <person name="Zhao Y."/>
            <person name="Bi W."/>
            <person name="Wu M."/>
            <person name="Zhao G."/>
            <person name="Gong Y."/>
            <person name="Li W."/>
            <person name="Zhang P."/>
        </authorList>
    </citation>
    <scope>NUCLEOTIDE SEQUENCE [LARGE SCALE GENOMIC DNA]</scope>
    <source>
        <strain evidence="3">DYQJB</strain>
        <tissue evidence="3">Leaf</tissue>
    </source>
</reference>
<dbReference type="Pfam" id="PF00498">
    <property type="entry name" value="FHA"/>
    <property type="match status" value="1"/>
</dbReference>
<gene>
    <name evidence="3" type="ORF">Fmac_014973</name>
</gene>
<accession>A0ABD1MD81</accession>
<dbReference type="CDD" id="cd22687">
    <property type="entry name" value="FHA_MCRS1"/>
    <property type="match status" value="1"/>
</dbReference>
<dbReference type="EMBL" id="JBGMDY010000005">
    <property type="protein sequence ID" value="KAL2333760.1"/>
    <property type="molecule type" value="Genomic_DNA"/>
</dbReference>
<evidence type="ECO:0000313" key="3">
    <source>
        <dbReference type="EMBL" id="KAL2333760.1"/>
    </source>
</evidence>
<keyword evidence="4" id="KW-1185">Reference proteome</keyword>
<proteinExistence type="predicted"/>
<protein>
    <recommendedName>
        <fullName evidence="2">FHA domain-containing protein</fullName>
    </recommendedName>
</protein>
<dbReference type="SMART" id="SM00240">
    <property type="entry name" value="FHA"/>
    <property type="match status" value="1"/>
</dbReference>
<feature type="domain" description="FHA" evidence="2">
    <location>
        <begin position="594"/>
        <end position="651"/>
    </location>
</feature>
<feature type="region of interest" description="Disordered" evidence="1">
    <location>
        <begin position="484"/>
        <end position="517"/>
    </location>
</feature>
<dbReference type="Gene3D" id="2.60.200.20">
    <property type="match status" value="1"/>
</dbReference>
<evidence type="ECO:0000259" key="2">
    <source>
        <dbReference type="PROSITE" id="PS50006"/>
    </source>
</evidence>
<dbReference type="InterPro" id="IPR008984">
    <property type="entry name" value="SMAD_FHA_dom_sf"/>
</dbReference>
<feature type="compositionally biased region" description="Acidic residues" evidence="1">
    <location>
        <begin position="499"/>
        <end position="516"/>
    </location>
</feature>
<name>A0ABD1MD81_9FABA</name>
<sequence>MEVLPPWIPEDDLLLKNSVEAGASLESLAKGAVRFSRRYSLAELQDRWRSLLYDDGISAAAAAAMANLELAKFGAGGGGGGGGGKKRRKVQSVRKLYYAMQKRLRRHGGVSSSDVTVGCETEGKENVVIDNNLNISNDVVNNGNNDSSGNLVGCENCLGLEGLGVGELKNSECNVPLWKTIEDASLPDMPVEGESCGSQGAGKCAPDPVVGVGDVATNGSECLLNLANEDGFLFMDVEGKEVAAVDKDKLGDDNADSLLLSSPCDVQGKHDADGRESQKLDVKAKLSVPSECSSSRLEVVGKSLGGSCGDQGFVSDSENNAGSSAAVQSPHLEDSEGFMTCMLNTEDPDIPCNDIVDESSVVTHLADLKSQSIVKEAEPDGRVKKEAVLSQPFVALQTVRQGLVPTVNSSYPPVHGLKTENPGRNCIAAVSRQNNNVNINPSHSRLVRPTVMPASDGHLKQVETDAPLSAEVYAHVKAEEHKALSKSEAKSLSLKQEGGDIEDDDNNDNDNYDDEIPNFSDVETMILEMDLCPMDQDTNASREVLRYHHEESKRTIMRLEQVAQSSMGRAITSRGAFAVLYGRILKKYIRKSKVILGRETADVHVDIDLGKEGQDAKQISRRQAIIKLEANGSFIIKNLGKRSIFLNGKEIATGQARVLSASSVIEIRDISLIFEINNRCVRRFLETMNEKI</sequence>
<dbReference type="PROSITE" id="PS50006">
    <property type="entry name" value="FHA_DOMAIN"/>
    <property type="match status" value="1"/>
</dbReference>
<dbReference type="Pfam" id="PF13325">
    <property type="entry name" value="MCRS_N"/>
    <property type="match status" value="1"/>
</dbReference>
<dbReference type="AlphaFoldDB" id="A0ABD1MD81"/>